<feature type="chain" id="PRO_5006035489" description="DUF2207 domain-containing protein" evidence="3">
    <location>
        <begin position="25"/>
        <end position="308"/>
    </location>
</feature>
<keyword evidence="2" id="KW-0472">Membrane</keyword>
<keyword evidence="2" id="KW-1133">Transmembrane helix</keyword>
<keyword evidence="6" id="KW-1185">Reference proteome</keyword>
<dbReference type="KEGG" id="kphy:AOZ06_17690"/>
<protein>
    <recommendedName>
        <fullName evidence="4">DUF2207 domain-containing protein</fullName>
    </recommendedName>
</protein>
<evidence type="ECO:0000313" key="6">
    <source>
        <dbReference type="Proteomes" id="UP000063699"/>
    </source>
</evidence>
<feature type="region of interest" description="Disordered" evidence="1">
    <location>
        <begin position="263"/>
        <end position="308"/>
    </location>
</feature>
<dbReference type="Pfam" id="PF09972">
    <property type="entry name" value="DUF2207"/>
    <property type="match status" value="1"/>
</dbReference>
<dbReference type="OrthoDB" id="143710at2"/>
<feature type="compositionally biased region" description="Low complexity" evidence="1">
    <location>
        <begin position="206"/>
        <end position="232"/>
    </location>
</feature>
<dbReference type="InterPro" id="IPR018702">
    <property type="entry name" value="DUF2207"/>
</dbReference>
<evidence type="ECO:0000313" key="5">
    <source>
        <dbReference type="EMBL" id="ALG08504.1"/>
    </source>
</evidence>
<feature type="transmembrane region" description="Helical" evidence="2">
    <location>
        <begin position="236"/>
        <end position="254"/>
    </location>
</feature>
<sequence length="308" mass="30504">MLRVLTAGTLALGAVLAMASTASAEPGERITAYDVAVTIAGDGTAHVTETIAYDFGKNERHGITRKVTGKRVTGTATATSPDGAPAGVTTTGSVIRVGDPAVTVTGAHTYVLNYDVAAAAESRGTDAAVFWHVVDGSWDVPMAAVTGTITAPAAATLGSCTVSGTTPCNGATSAAGNVIRVNQKNIVARDVVLVSATFPSAGLALPTSTPPTSHTRPARTTSAADVSSSRSSGTSAFGWIFGLGIAGVVIALFARAGRTRRPGGGFHSYGGSSSWSGSSYSDSSSSSSSSSDSGSSSSSSDSGGSGSW</sequence>
<evidence type="ECO:0000259" key="4">
    <source>
        <dbReference type="Pfam" id="PF09972"/>
    </source>
</evidence>
<dbReference type="AlphaFoldDB" id="A0A0N9HTM9"/>
<organism evidence="5 6">
    <name type="scientific">Kibdelosporangium phytohabitans</name>
    <dbReference type="NCBI Taxonomy" id="860235"/>
    <lineage>
        <taxon>Bacteria</taxon>
        <taxon>Bacillati</taxon>
        <taxon>Actinomycetota</taxon>
        <taxon>Actinomycetes</taxon>
        <taxon>Pseudonocardiales</taxon>
        <taxon>Pseudonocardiaceae</taxon>
        <taxon>Kibdelosporangium</taxon>
    </lineage>
</organism>
<gene>
    <name evidence="5" type="ORF">AOZ06_17690</name>
</gene>
<reference evidence="5 6" key="1">
    <citation type="submission" date="2015-07" db="EMBL/GenBank/DDBJ databases">
        <title>Genome sequencing of Kibdelosporangium phytohabitans.</title>
        <authorList>
            <person name="Qin S."/>
            <person name="Xing K."/>
        </authorList>
    </citation>
    <scope>NUCLEOTIDE SEQUENCE [LARGE SCALE GENOMIC DNA]</scope>
    <source>
        <strain evidence="5 6">KLBMP1111</strain>
    </source>
</reference>
<accession>A0A0N9HTM9</accession>
<feature type="domain" description="DUF2207" evidence="4">
    <location>
        <begin position="29"/>
        <end position="198"/>
    </location>
</feature>
<name>A0A0N9HTM9_9PSEU</name>
<proteinExistence type="predicted"/>
<keyword evidence="2" id="KW-0812">Transmembrane</keyword>
<feature type="region of interest" description="Disordered" evidence="1">
    <location>
        <begin position="204"/>
        <end position="232"/>
    </location>
</feature>
<feature type="signal peptide" evidence="3">
    <location>
        <begin position="1"/>
        <end position="24"/>
    </location>
</feature>
<dbReference type="STRING" id="860235.AOZ06_17690"/>
<dbReference type="Proteomes" id="UP000063699">
    <property type="component" value="Chromosome"/>
</dbReference>
<keyword evidence="3" id="KW-0732">Signal</keyword>
<evidence type="ECO:0000256" key="1">
    <source>
        <dbReference type="SAM" id="MobiDB-lite"/>
    </source>
</evidence>
<evidence type="ECO:0000256" key="3">
    <source>
        <dbReference type="SAM" id="SignalP"/>
    </source>
</evidence>
<dbReference type="RefSeq" id="WP_054290411.1">
    <property type="nucleotide sequence ID" value="NZ_CP012752.1"/>
</dbReference>
<feature type="compositionally biased region" description="Low complexity" evidence="1">
    <location>
        <begin position="269"/>
        <end position="302"/>
    </location>
</feature>
<evidence type="ECO:0000256" key="2">
    <source>
        <dbReference type="SAM" id="Phobius"/>
    </source>
</evidence>
<dbReference type="EMBL" id="CP012752">
    <property type="protein sequence ID" value="ALG08504.1"/>
    <property type="molecule type" value="Genomic_DNA"/>
</dbReference>